<dbReference type="InterPro" id="IPR017216">
    <property type="entry name" value="HPS3"/>
</dbReference>
<feature type="domain" description="BLOC-2 complex member HPS3 C-terminal" evidence="3">
    <location>
        <begin position="610"/>
        <end position="833"/>
    </location>
</feature>
<dbReference type="InParanoid" id="A0A6J0BI88"/>
<accession>A0A6J0BI88</accession>
<dbReference type="AlphaFoldDB" id="A0A6J0BI88"/>
<reference evidence="5" key="1">
    <citation type="submission" date="2025-08" db="UniProtKB">
        <authorList>
            <consortium name="RefSeq"/>
        </authorList>
    </citation>
    <scope>IDENTIFICATION</scope>
    <source>
        <tissue evidence="5">Thorax and Abdomen</tissue>
    </source>
</reference>
<dbReference type="FunCoup" id="A0A6J0BI88">
    <property type="interactions" value="1"/>
</dbReference>
<evidence type="ECO:0000313" key="4">
    <source>
        <dbReference type="Proteomes" id="UP000829291"/>
    </source>
</evidence>
<dbReference type="OrthoDB" id="10255480at2759"/>
<protein>
    <submittedName>
        <fullName evidence="5">Hermansky-Pudlak syndrome 3 protein</fullName>
    </submittedName>
</protein>
<dbReference type="GeneID" id="107220036"/>
<dbReference type="RefSeq" id="XP_015513917.1">
    <property type="nucleotide sequence ID" value="XM_015658431.2"/>
</dbReference>
<dbReference type="Pfam" id="PF14761">
    <property type="entry name" value="HPS3_N"/>
    <property type="match status" value="2"/>
</dbReference>
<feature type="compositionally biased region" description="Low complexity" evidence="1">
    <location>
        <begin position="258"/>
        <end position="270"/>
    </location>
</feature>
<dbReference type="GO" id="GO:0005737">
    <property type="term" value="C:cytoplasm"/>
    <property type="evidence" value="ECO:0007669"/>
    <property type="project" value="TreeGrafter"/>
</dbReference>
<organism evidence="5">
    <name type="scientific">Neodiprion lecontei</name>
    <name type="common">Redheaded pine sawfly</name>
    <dbReference type="NCBI Taxonomy" id="441921"/>
    <lineage>
        <taxon>Eukaryota</taxon>
        <taxon>Metazoa</taxon>
        <taxon>Ecdysozoa</taxon>
        <taxon>Arthropoda</taxon>
        <taxon>Hexapoda</taxon>
        <taxon>Insecta</taxon>
        <taxon>Pterygota</taxon>
        <taxon>Neoptera</taxon>
        <taxon>Endopterygota</taxon>
        <taxon>Hymenoptera</taxon>
        <taxon>Tenthredinoidea</taxon>
        <taxon>Diprionidae</taxon>
        <taxon>Diprioninae</taxon>
        <taxon>Neodiprion</taxon>
    </lineage>
</organism>
<evidence type="ECO:0000259" key="3">
    <source>
        <dbReference type="Pfam" id="PF14763"/>
    </source>
</evidence>
<feature type="region of interest" description="Disordered" evidence="1">
    <location>
        <begin position="251"/>
        <end position="270"/>
    </location>
</feature>
<dbReference type="PANTHER" id="PTHR28633">
    <property type="entry name" value="HERMANSKY-PUDLAK SYNDROME 3 PROTEIN"/>
    <property type="match status" value="1"/>
</dbReference>
<dbReference type="Proteomes" id="UP000829291">
    <property type="component" value="Chromosome 4"/>
</dbReference>
<gene>
    <name evidence="5" type="primary">LOC107220036</name>
</gene>
<feature type="domain" description="BLOC-2 complex member HPS3 N-terminal" evidence="2">
    <location>
        <begin position="5"/>
        <end position="256"/>
    </location>
</feature>
<dbReference type="PANTHER" id="PTHR28633:SF1">
    <property type="entry name" value="BLOC-2 COMPLEX MEMBER HPS3"/>
    <property type="match status" value="1"/>
</dbReference>
<dbReference type="KEGG" id="nlo:107220036"/>
<evidence type="ECO:0000259" key="2">
    <source>
        <dbReference type="Pfam" id="PF14761"/>
    </source>
</evidence>
<dbReference type="Pfam" id="PF14763">
    <property type="entry name" value="HPS3_C"/>
    <property type="match status" value="1"/>
</dbReference>
<feature type="domain" description="BLOC-2 complex member HPS3 N-terminal" evidence="2">
    <location>
        <begin position="401"/>
        <end position="596"/>
    </location>
</feature>
<dbReference type="InterPro" id="IPR029437">
    <property type="entry name" value="HPS3_N"/>
</dbReference>
<evidence type="ECO:0000313" key="5">
    <source>
        <dbReference type="RefSeq" id="XP_015513917.1"/>
    </source>
</evidence>
<dbReference type="InterPro" id="IPR029438">
    <property type="entry name" value="HPS3_C"/>
</dbReference>
<evidence type="ECO:0000256" key="1">
    <source>
        <dbReference type="SAM" id="MobiDB-lite"/>
    </source>
</evidence>
<name>A0A6J0BI88_NEOLC</name>
<keyword evidence="4" id="KW-1185">Reference proteome</keyword>
<proteinExistence type="predicted"/>
<sequence>MVRVIPVHNFLSQNVATIEEPTASCVACNLHGELLLLALPTHCVEVHDLKTSDLKLLTVFPTVDLVCQILHCTTGDYVATLESKISRDGLTTSYFVRVYVNWALVESQGHAMRARIAGRVTPSLNRPMNSLEMIELPLNGQPTVIACCQMTGNLLVAIGCSAILHEFKVETQQTSKLKFIDFEARPWSLGFSFSPTRMEITEDFICILNSTHFLAFRLTNPMYDDIDQLSSIASTNSSSVDKTSISTNFSSLDKTDKTSSSGQQDSSPRSIENLNFKTTYKGHEQSGAVSLDLNSLVTSDSRIKSSPRDSTKVNVDQNLNNNKLLRSRLGPNKVRSKIISNPYIDWERLVCNEHNELQRLASRGIVETNSLPFTVNLPSISLERASPGHTLNPFILNPSNMDVVIKTTSPDDGWSENYAVKNLLRIKISNQPKNSNYDGESEIFTCLELKPLYLKRECNSLCLKKSILRSDKFKYLHGITCIICTTQEGYVYHFAATNCEDSNPTCLTTYPFTAPVRHIALENTVLHALTEAGLESYTLRLSHHIARSLNYIDNYKISCPSVSEPVCLIGLHPFLGMQNLLYTSSCLVLLARAENSWTLYSLNLPSSENLYLDFLNTAKHHKNSSPITYRHLLGEAHTILRLSKEVKRFTGTSITDTSNISQDVPDSRIESLYSQSCALLGDFYVNSDLQTEWELSIPYYRMSQIRTAEIISRKSTANAPGLVRYLSESLANMRSGPEADALFQTHNVVDLLSSESVEELSILILRSSILREYATDKLINVLSKQVSSDCARLATVLLYLQSEKQEVAKEVLAPISEVFVEKMVLEHWHLLFDSTALKKRSRAVPTFSEFSGILMQLKTRIFAEVLTQLIDDGILTLHQVVQVFLEYLPSRVGRDGHDAAAALQLFIETYFQCFYGDKSLERSCCSITETANDFAIAEAFRILVRSYLGNLTQSKVYKTVENITDCNQNEEKAYLFANKRPLYLNKLPPYSTECKRVQRHEEINNTCDVFKSIRSEVPKLQALLASGYLPAECIREVKQFLETQEIEGHLALKSLCITDNEIVTRMLMIEYPQAVLQYAKDKYTKETEWKCLIQLLQNEISMLDEGQESQQCFFDQIMKDTLTYLAQTLPLDELCRVLPKEDEAAYKRYTDACRRAGHADHVKSLIVATGHQLLATLNL</sequence>